<dbReference type="OrthoDB" id="5172791at2"/>
<dbReference type="RefSeq" id="WP_058857654.1">
    <property type="nucleotide sequence ID" value="NZ_BJZR01000007.1"/>
</dbReference>
<evidence type="ECO:0000313" key="3">
    <source>
        <dbReference type="EMBL" id="ALU38943.1"/>
    </source>
</evidence>
<dbReference type="CDD" id="cd01292">
    <property type="entry name" value="metallo-dependent_hydrolases"/>
    <property type="match status" value="1"/>
</dbReference>
<evidence type="ECO:0000256" key="1">
    <source>
        <dbReference type="ARBA" id="ARBA00023239"/>
    </source>
</evidence>
<dbReference type="SUPFAM" id="SSF51556">
    <property type="entry name" value="Metallo-dependent hydrolases"/>
    <property type="match status" value="1"/>
</dbReference>
<dbReference type="InterPro" id="IPR032466">
    <property type="entry name" value="Metal_Hydrolase"/>
</dbReference>
<organism evidence="3 5">
    <name type="scientific">Kocuria flava</name>
    <dbReference type="NCBI Taxonomy" id="446860"/>
    <lineage>
        <taxon>Bacteria</taxon>
        <taxon>Bacillati</taxon>
        <taxon>Actinomycetota</taxon>
        <taxon>Actinomycetes</taxon>
        <taxon>Micrococcales</taxon>
        <taxon>Micrococcaceae</taxon>
        <taxon>Kocuria</taxon>
    </lineage>
</organism>
<name>A0A0U3HUC4_9MICC</name>
<protein>
    <submittedName>
        <fullName evidence="4">Amidohydrolase</fullName>
    </submittedName>
</protein>
<dbReference type="InterPro" id="IPR006680">
    <property type="entry name" value="Amidohydro-rel"/>
</dbReference>
<dbReference type="STRING" id="446860.AS188_03380"/>
<reference evidence="3 5" key="1">
    <citation type="submission" date="2015-11" db="EMBL/GenBank/DDBJ databases">
        <title>Complete Genome Sequence of Kocuria flava strain HO-9041.</title>
        <authorList>
            <person name="Zhou M."/>
            <person name="Dai J."/>
        </authorList>
    </citation>
    <scope>NUCLEOTIDE SEQUENCE [LARGE SCALE GENOMIC DNA]</scope>
    <source>
        <strain evidence="3 5">HO-9041</strain>
    </source>
</reference>
<reference evidence="4 6" key="2">
    <citation type="submission" date="2019-07" db="EMBL/GenBank/DDBJ databases">
        <title>Whole genome shotgun sequence of Kocuria flava NBRC 107626.</title>
        <authorList>
            <person name="Hosoyama A."/>
            <person name="Uohara A."/>
            <person name="Ohji S."/>
            <person name="Ichikawa N."/>
        </authorList>
    </citation>
    <scope>NUCLEOTIDE SEQUENCE [LARGE SCALE GENOMIC DNA]</scope>
    <source>
        <strain evidence="4 6">NBRC 107626</strain>
    </source>
</reference>
<dbReference type="GO" id="GO:0005737">
    <property type="term" value="C:cytoplasm"/>
    <property type="evidence" value="ECO:0007669"/>
    <property type="project" value="TreeGrafter"/>
</dbReference>
<accession>A0A0U3HUC4</accession>
<evidence type="ECO:0000313" key="5">
    <source>
        <dbReference type="Proteomes" id="UP000057181"/>
    </source>
</evidence>
<dbReference type="InterPro" id="IPR032465">
    <property type="entry name" value="ACMSD"/>
</dbReference>
<dbReference type="PANTHER" id="PTHR21240:SF28">
    <property type="entry name" value="ISO-OROTATE DECARBOXYLASE (EUROFUNG)"/>
    <property type="match status" value="1"/>
</dbReference>
<keyword evidence="6" id="KW-1185">Reference proteome</keyword>
<dbReference type="EMBL" id="BJZR01000007">
    <property type="protein sequence ID" value="GEO91149.1"/>
    <property type="molecule type" value="Genomic_DNA"/>
</dbReference>
<dbReference type="Proteomes" id="UP000057181">
    <property type="component" value="Chromosome"/>
</dbReference>
<dbReference type="KEGG" id="kfv:AS188_03380"/>
<proteinExistence type="predicted"/>
<dbReference type="GO" id="GO:0019748">
    <property type="term" value="P:secondary metabolic process"/>
    <property type="evidence" value="ECO:0007669"/>
    <property type="project" value="TreeGrafter"/>
</dbReference>
<feature type="domain" description="Amidohydrolase-related" evidence="2">
    <location>
        <begin position="25"/>
        <end position="294"/>
    </location>
</feature>
<dbReference type="AlphaFoldDB" id="A0A0U3HUC4"/>
<evidence type="ECO:0000259" key="2">
    <source>
        <dbReference type="Pfam" id="PF04909"/>
    </source>
</evidence>
<evidence type="ECO:0000313" key="6">
    <source>
        <dbReference type="Proteomes" id="UP000321155"/>
    </source>
</evidence>
<dbReference type="PANTHER" id="PTHR21240">
    <property type="entry name" value="2-AMINO-3-CARBOXYLMUCONATE-6-SEMIALDEHYDE DECARBOXYLASE"/>
    <property type="match status" value="1"/>
</dbReference>
<dbReference type="EMBL" id="CP013254">
    <property type="protein sequence ID" value="ALU38943.1"/>
    <property type="molecule type" value="Genomic_DNA"/>
</dbReference>
<sequence>MTAAPRTDEEVPGWVRDLGLPGLADIHVHFMPDRVLRKVWAFFDGAEEYYGRPWPITYRTDERTRLATLRALGLRAVPALSYPHRPGMAEWLNDWSAGFARRVPDVVHCATLYPEPGAGDYVRRALAEGARLVKTHVQVGGFAPDDPLLDDAWAALAEAGTPVVMHAGSGPRPGAFTGPGPVRRLLEAHPGLVLVVAHLGMPEYHAFADLAEEFDRVHLDTTMVGTDFTEAFAPLPEGFRERLAGLREKVVLGSDFPNIPYPYAHQLEALARLDLGEEWLRAVLWDNGARLLGLPAR</sequence>
<keyword evidence="1" id="KW-0456">Lyase</keyword>
<dbReference type="Proteomes" id="UP000321155">
    <property type="component" value="Unassembled WGS sequence"/>
</dbReference>
<evidence type="ECO:0000313" key="4">
    <source>
        <dbReference type="EMBL" id="GEO91149.1"/>
    </source>
</evidence>
<gene>
    <name evidence="3" type="ORF">AS188_03380</name>
    <name evidence="4" type="ORF">KFL01_04550</name>
</gene>
<dbReference type="Gene3D" id="3.20.20.140">
    <property type="entry name" value="Metal-dependent hydrolases"/>
    <property type="match status" value="1"/>
</dbReference>
<dbReference type="GO" id="GO:0016831">
    <property type="term" value="F:carboxy-lyase activity"/>
    <property type="evidence" value="ECO:0007669"/>
    <property type="project" value="InterPro"/>
</dbReference>
<dbReference type="Pfam" id="PF04909">
    <property type="entry name" value="Amidohydro_2"/>
    <property type="match status" value="1"/>
</dbReference>
<dbReference type="GO" id="GO:0016787">
    <property type="term" value="F:hydrolase activity"/>
    <property type="evidence" value="ECO:0007669"/>
    <property type="project" value="InterPro"/>
</dbReference>